<sequence>MTENDGKFGLSCALATPFAEDGSPDLARLVAQARWCLDQGCRSVTAFGTTGEGPSIGLSARRAVVSALREAGIGGPQLVMGVVASAVEDALDQARQAYEAECRAILLAPPFYFKDPSEEGLFRWFSGFFDALGPLARDVILYHIPSVTAVPLPVSLITRLRAAYPGVILGVKDSSGDWNYAQALLAEHRDLVILIGDERQLAQAVGIGAQGAISGMANIYPDRLLRMIEQARPDPALSRAVDELLRYPVTPGVKALVAERTGDPEWARTRAPLLPLSAEQAAALTGAFRELLSRKEE</sequence>
<gene>
    <name evidence="3" type="ORF">ACFFGY_08840</name>
</gene>
<evidence type="ECO:0000256" key="2">
    <source>
        <dbReference type="PIRNR" id="PIRNR001365"/>
    </source>
</evidence>
<dbReference type="SUPFAM" id="SSF51569">
    <property type="entry name" value="Aldolase"/>
    <property type="match status" value="1"/>
</dbReference>
<protein>
    <submittedName>
        <fullName evidence="3">Dihydrodipicolinate synthase family protein</fullName>
    </submittedName>
</protein>
<dbReference type="CDD" id="cd00408">
    <property type="entry name" value="DHDPS-like"/>
    <property type="match status" value="1"/>
</dbReference>
<dbReference type="InterPro" id="IPR002220">
    <property type="entry name" value="DapA-like"/>
</dbReference>
<dbReference type="SMART" id="SM01130">
    <property type="entry name" value="DHDPS"/>
    <property type="match status" value="1"/>
</dbReference>
<dbReference type="PANTHER" id="PTHR12128:SF67">
    <property type="entry name" value="BLR3884 PROTEIN"/>
    <property type="match status" value="1"/>
</dbReference>
<dbReference type="Gene3D" id="3.20.20.70">
    <property type="entry name" value="Aldolase class I"/>
    <property type="match status" value="1"/>
</dbReference>
<organism evidence="3 4">
    <name type="scientific">Roseomonas elaeocarpi</name>
    <dbReference type="NCBI Taxonomy" id="907779"/>
    <lineage>
        <taxon>Bacteria</taxon>
        <taxon>Pseudomonadati</taxon>
        <taxon>Pseudomonadota</taxon>
        <taxon>Alphaproteobacteria</taxon>
        <taxon>Acetobacterales</taxon>
        <taxon>Roseomonadaceae</taxon>
        <taxon>Roseomonas</taxon>
    </lineage>
</organism>
<keyword evidence="1 2" id="KW-0456">Lyase</keyword>
<dbReference type="PANTHER" id="PTHR12128">
    <property type="entry name" value="DIHYDRODIPICOLINATE SYNTHASE"/>
    <property type="match status" value="1"/>
</dbReference>
<comment type="caution">
    <text evidence="3">The sequence shown here is derived from an EMBL/GenBank/DDBJ whole genome shotgun (WGS) entry which is preliminary data.</text>
</comment>
<dbReference type="EMBL" id="JBHLUN010000006">
    <property type="protein sequence ID" value="MFC0408350.1"/>
    <property type="molecule type" value="Genomic_DNA"/>
</dbReference>
<reference evidence="3 4" key="1">
    <citation type="submission" date="2024-09" db="EMBL/GenBank/DDBJ databases">
        <authorList>
            <person name="Sun Q."/>
            <person name="Mori K."/>
        </authorList>
    </citation>
    <scope>NUCLEOTIDE SEQUENCE [LARGE SCALE GENOMIC DNA]</scope>
    <source>
        <strain evidence="3 4">TBRC 5777</strain>
    </source>
</reference>
<dbReference type="InterPro" id="IPR013785">
    <property type="entry name" value="Aldolase_TIM"/>
</dbReference>
<evidence type="ECO:0000313" key="4">
    <source>
        <dbReference type="Proteomes" id="UP001589865"/>
    </source>
</evidence>
<comment type="similarity">
    <text evidence="2">Belongs to the DapA family.</text>
</comment>
<keyword evidence="4" id="KW-1185">Reference proteome</keyword>
<dbReference type="PRINTS" id="PR00146">
    <property type="entry name" value="DHPICSNTHASE"/>
</dbReference>
<dbReference type="Pfam" id="PF00701">
    <property type="entry name" value="DHDPS"/>
    <property type="match status" value="1"/>
</dbReference>
<proteinExistence type="inferred from homology"/>
<name>A0ABV6JS95_9PROT</name>
<evidence type="ECO:0000313" key="3">
    <source>
        <dbReference type="EMBL" id="MFC0408350.1"/>
    </source>
</evidence>
<accession>A0ABV6JS95</accession>
<dbReference type="PIRSF" id="PIRSF001365">
    <property type="entry name" value="DHDPS"/>
    <property type="match status" value="1"/>
</dbReference>
<dbReference type="Proteomes" id="UP001589865">
    <property type="component" value="Unassembled WGS sequence"/>
</dbReference>
<evidence type="ECO:0000256" key="1">
    <source>
        <dbReference type="ARBA" id="ARBA00023239"/>
    </source>
</evidence>